<dbReference type="Proteomes" id="UP000017118">
    <property type="component" value="Chromosome"/>
</dbReference>
<proteinExistence type="predicted"/>
<dbReference type="HOGENOM" id="CLU_3006197_0_0_9"/>
<evidence type="ECO:0000313" key="1">
    <source>
        <dbReference type="EMBL" id="AGX43054.1"/>
    </source>
</evidence>
<accession>U5MQI7</accession>
<name>U5MQI7_CLOSA</name>
<sequence>MNNAKYEKELEDLREKLNKDVVKYIEHGSKEEYKDLLTKSRELDEAIVKHIKSLNK</sequence>
<evidence type="ECO:0000313" key="2">
    <source>
        <dbReference type="Proteomes" id="UP000017118"/>
    </source>
</evidence>
<evidence type="ECO:0008006" key="3">
    <source>
        <dbReference type="Google" id="ProtNLM"/>
    </source>
</evidence>
<gene>
    <name evidence="1" type="ORF">CLSA_c20720</name>
</gene>
<dbReference type="KEGG" id="csb:CLSA_c20720"/>
<keyword evidence="2" id="KW-1185">Reference proteome</keyword>
<dbReference type="AlphaFoldDB" id="U5MQI7"/>
<dbReference type="GeneID" id="55476993"/>
<protein>
    <recommendedName>
        <fullName evidence="3">Spo0E like sporulation regulatory protein</fullName>
    </recommendedName>
</protein>
<reference evidence="1 2" key="1">
    <citation type="journal article" date="2013" name="Genome Announc.">
        <title>Complete Genome Sequence of the Solvent Producer Clostridium saccharobutylicum NCP262 (DSM 13864).</title>
        <authorList>
            <person name="Poehlein A."/>
            <person name="Hartwich K."/>
            <person name="Krabben P."/>
            <person name="Ehrenreich A."/>
            <person name="Liebl W."/>
            <person name="Durre P."/>
            <person name="Gottschalk G."/>
            <person name="Daniel R."/>
        </authorList>
    </citation>
    <scope>NUCLEOTIDE SEQUENCE [LARGE SCALE GENOMIC DNA]</scope>
    <source>
        <strain evidence="1">DSM 13864</strain>
    </source>
</reference>
<organism evidence="1 2">
    <name type="scientific">Clostridium saccharobutylicum DSM 13864</name>
    <dbReference type="NCBI Taxonomy" id="1345695"/>
    <lineage>
        <taxon>Bacteria</taxon>
        <taxon>Bacillati</taxon>
        <taxon>Bacillota</taxon>
        <taxon>Clostridia</taxon>
        <taxon>Eubacteriales</taxon>
        <taxon>Clostridiaceae</taxon>
        <taxon>Clostridium</taxon>
    </lineage>
</organism>
<dbReference type="EMBL" id="CP006721">
    <property type="protein sequence ID" value="AGX43054.1"/>
    <property type="molecule type" value="Genomic_DNA"/>
</dbReference>
<dbReference type="PATRIC" id="fig|1345695.10.peg.1349"/>
<dbReference type="RefSeq" id="WP_022746177.1">
    <property type="nucleotide sequence ID" value="NC_022571.1"/>
</dbReference>